<evidence type="ECO:0000256" key="10">
    <source>
        <dbReference type="ARBA" id="ARBA00022786"/>
    </source>
</evidence>
<evidence type="ECO:0000256" key="1">
    <source>
        <dbReference type="ARBA" id="ARBA00000900"/>
    </source>
</evidence>
<evidence type="ECO:0000256" key="13">
    <source>
        <dbReference type="ARBA" id="ARBA00023136"/>
    </source>
</evidence>
<feature type="chain" id="PRO_5043979614" description="RING-type E3 ubiquitin transferase" evidence="17">
    <location>
        <begin position="22"/>
        <end position="367"/>
    </location>
</feature>
<keyword evidence="20" id="KW-1185">Reference proteome</keyword>
<dbReference type="EC" id="2.3.2.27" evidence="4"/>
<accession>A0AAW1GQS5</accession>
<keyword evidence="6 16" id="KW-0812">Transmembrane</keyword>
<protein>
    <recommendedName>
        <fullName evidence="4">RING-type E3 ubiquitin transferase</fullName>
        <ecNumber evidence="4">2.3.2.27</ecNumber>
    </recommendedName>
</protein>
<name>A0AAW1GQS5_SAPOF</name>
<dbReference type="InterPro" id="IPR013083">
    <property type="entry name" value="Znf_RING/FYVE/PHD"/>
</dbReference>
<sequence>MKKFNRLIICTLFLSFYILNSINVESCDPNNCPKGINRSAFYTEVSVGYPFRLKDQQNTSCGVPGFDLYCDETLGTLIQLPNNLVFRVDDISYYNERITLSDPNKCLPRKLMSLNLTNTPFIDLDIKDFWLYNCSGDAYSFGYDRIDCLSGSNYTVISSRKYISSFDTNCSFEMILSVPVYEYYYSSYSGYTLSTISSINLTWTGHPIPPPPKNDFNPRDSRTPAYFPTLMGALMGIVLGTPIILVCYIQCCLRRNEQAASTTTVSRNVTTESMTSTVVPVAGGLDQVNIDSYPVVVLGESGSLLNSDDNTCSICLSDYQPLETLKLLPQCLHRFHKDCIHQWLRSKGVCPICRTFPPLTSSHQQFL</sequence>
<dbReference type="InterPro" id="IPR046948">
    <property type="entry name" value="ATL20-22-like"/>
</dbReference>
<keyword evidence="7" id="KW-0479">Metal-binding</keyword>
<dbReference type="GO" id="GO:0008270">
    <property type="term" value="F:zinc ion binding"/>
    <property type="evidence" value="ECO:0007669"/>
    <property type="project" value="UniProtKB-KW"/>
</dbReference>
<evidence type="ECO:0000256" key="6">
    <source>
        <dbReference type="ARBA" id="ARBA00022692"/>
    </source>
</evidence>
<dbReference type="PROSITE" id="PS50089">
    <property type="entry name" value="ZF_RING_2"/>
    <property type="match status" value="1"/>
</dbReference>
<dbReference type="Gene3D" id="3.30.40.10">
    <property type="entry name" value="Zinc/RING finger domain, C3HC4 (zinc finger)"/>
    <property type="match status" value="1"/>
</dbReference>
<dbReference type="EMBL" id="JBDFQZ010000014">
    <property type="protein sequence ID" value="KAK9665263.1"/>
    <property type="molecule type" value="Genomic_DNA"/>
</dbReference>
<dbReference type="SMART" id="SM00184">
    <property type="entry name" value="RING"/>
    <property type="match status" value="1"/>
</dbReference>
<keyword evidence="12 16" id="KW-1133">Transmembrane helix</keyword>
<dbReference type="PANTHER" id="PTHR46279">
    <property type="entry name" value="RING/U-BOX SUPERFAMILY PROTEIN"/>
    <property type="match status" value="1"/>
</dbReference>
<dbReference type="PANTHER" id="PTHR46279:SF10">
    <property type="entry name" value="RING-TYPE E3 UBIQUITIN TRANSFERASE"/>
    <property type="match status" value="1"/>
</dbReference>
<feature type="signal peptide" evidence="17">
    <location>
        <begin position="1"/>
        <end position="21"/>
    </location>
</feature>
<gene>
    <name evidence="19" type="ORF">RND81_14G101200</name>
</gene>
<comment type="subcellular location">
    <subcellularLocation>
        <location evidence="2">Membrane</location>
        <topology evidence="2">Single-pass membrane protein</topology>
    </subcellularLocation>
</comment>
<evidence type="ECO:0000256" key="5">
    <source>
        <dbReference type="ARBA" id="ARBA00022679"/>
    </source>
</evidence>
<evidence type="ECO:0000256" key="4">
    <source>
        <dbReference type="ARBA" id="ARBA00012483"/>
    </source>
</evidence>
<evidence type="ECO:0000256" key="14">
    <source>
        <dbReference type="ARBA" id="ARBA00024209"/>
    </source>
</evidence>
<dbReference type="Proteomes" id="UP001443914">
    <property type="component" value="Unassembled WGS sequence"/>
</dbReference>
<evidence type="ECO:0000313" key="19">
    <source>
        <dbReference type="EMBL" id="KAK9665263.1"/>
    </source>
</evidence>
<keyword evidence="9 15" id="KW-0863">Zinc-finger</keyword>
<comment type="pathway">
    <text evidence="3">Protein modification; protein ubiquitination.</text>
</comment>
<evidence type="ECO:0000256" key="16">
    <source>
        <dbReference type="SAM" id="Phobius"/>
    </source>
</evidence>
<dbReference type="AlphaFoldDB" id="A0AAW1GQS5"/>
<evidence type="ECO:0000313" key="20">
    <source>
        <dbReference type="Proteomes" id="UP001443914"/>
    </source>
</evidence>
<evidence type="ECO:0000256" key="17">
    <source>
        <dbReference type="SAM" id="SignalP"/>
    </source>
</evidence>
<keyword evidence="10" id="KW-0833">Ubl conjugation pathway</keyword>
<keyword evidence="13 16" id="KW-0472">Membrane</keyword>
<evidence type="ECO:0000256" key="11">
    <source>
        <dbReference type="ARBA" id="ARBA00022833"/>
    </source>
</evidence>
<comment type="similarity">
    <text evidence="14">Belongs to the RING-type zinc finger family. ATL subfamily.</text>
</comment>
<dbReference type="InterPro" id="IPR025287">
    <property type="entry name" value="WAK_GUB"/>
</dbReference>
<keyword evidence="11" id="KW-0862">Zinc</keyword>
<feature type="transmembrane region" description="Helical" evidence="16">
    <location>
        <begin position="225"/>
        <end position="249"/>
    </location>
</feature>
<evidence type="ECO:0000256" key="9">
    <source>
        <dbReference type="ARBA" id="ARBA00022771"/>
    </source>
</evidence>
<dbReference type="Pfam" id="PF13947">
    <property type="entry name" value="GUB_WAK_bind"/>
    <property type="match status" value="1"/>
</dbReference>
<evidence type="ECO:0000256" key="8">
    <source>
        <dbReference type="ARBA" id="ARBA00022729"/>
    </source>
</evidence>
<evidence type="ECO:0000256" key="7">
    <source>
        <dbReference type="ARBA" id="ARBA00022723"/>
    </source>
</evidence>
<organism evidence="19 20">
    <name type="scientific">Saponaria officinalis</name>
    <name type="common">Common soapwort</name>
    <name type="synonym">Lychnis saponaria</name>
    <dbReference type="NCBI Taxonomy" id="3572"/>
    <lineage>
        <taxon>Eukaryota</taxon>
        <taxon>Viridiplantae</taxon>
        <taxon>Streptophyta</taxon>
        <taxon>Embryophyta</taxon>
        <taxon>Tracheophyta</taxon>
        <taxon>Spermatophyta</taxon>
        <taxon>Magnoliopsida</taxon>
        <taxon>eudicotyledons</taxon>
        <taxon>Gunneridae</taxon>
        <taxon>Pentapetalae</taxon>
        <taxon>Caryophyllales</taxon>
        <taxon>Caryophyllaceae</taxon>
        <taxon>Caryophylleae</taxon>
        <taxon>Saponaria</taxon>
    </lineage>
</organism>
<keyword evidence="5" id="KW-0808">Transferase</keyword>
<dbReference type="InterPro" id="IPR001841">
    <property type="entry name" value="Znf_RING"/>
</dbReference>
<evidence type="ECO:0000256" key="12">
    <source>
        <dbReference type="ARBA" id="ARBA00022989"/>
    </source>
</evidence>
<dbReference type="SUPFAM" id="SSF57850">
    <property type="entry name" value="RING/U-box"/>
    <property type="match status" value="1"/>
</dbReference>
<dbReference type="GO" id="GO:0061630">
    <property type="term" value="F:ubiquitin protein ligase activity"/>
    <property type="evidence" value="ECO:0007669"/>
    <property type="project" value="UniProtKB-EC"/>
</dbReference>
<comment type="catalytic activity">
    <reaction evidence="1">
        <text>S-ubiquitinyl-[E2 ubiquitin-conjugating enzyme]-L-cysteine + [acceptor protein]-L-lysine = [E2 ubiquitin-conjugating enzyme]-L-cysteine + N(6)-ubiquitinyl-[acceptor protein]-L-lysine.</text>
        <dbReference type="EC" id="2.3.2.27"/>
    </reaction>
</comment>
<keyword evidence="8 17" id="KW-0732">Signal</keyword>
<dbReference type="Pfam" id="PF13639">
    <property type="entry name" value="zf-RING_2"/>
    <property type="match status" value="1"/>
</dbReference>
<evidence type="ECO:0000259" key="18">
    <source>
        <dbReference type="PROSITE" id="PS50089"/>
    </source>
</evidence>
<dbReference type="GO" id="GO:0016020">
    <property type="term" value="C:membrane"/>
    <property type="evidence" value="ECO:0007669"/>
    <property type="project" value="UniProtKB-SubCell"/>
</dbReference>
<reference evidence="19" key="1">
    <citation type="submission" date="2024-03" db="EMBL/GenBank/DDBJ databases">
        <title>WGS assembly of Saponaria officinalis var. Norfolk2.</title>
        <authorList>
            <person name="Jenkins J."/>
            <person name="Shu S."/>
            <person name="Grimwood J."/>
            <person name="Barry K."/>
            <person name="Goodstein D."/>
            <person name="Schmutz J."/>
            <person name="Leebens-Mack J."/>
            <person name="Osbourn A."/>
        </authorList>
    </citation>
    <scope>NUCLEOTIDE SEQUENCE [LARGE SCALE GENOMIC DNA]</scope>
    <source>
        <strain evidence="19">JIC</strain>
    </source>
</reference>
<comment type="caution">
    <text evidence="19">The sequence shown here is derived from an EMBL/GenBank/DDBJ whole genome shotgun (WGS) entry which is preliminary data.</text>
</comment>
<evidence type="ECO:0000256" key="2">
    <source>
        <dbReference type="ARBA" id="ARBA00004167"/>
    </source>
</evidence>
<feature type="domain" description="RING-type" evidence="18">
    <location>
        <begin position="312"/>
        <end position="354"/>
    </location>
</feature>
<proteinExistence type="inferred from homology"/>
<evidence type="ECO:0000256" key="3">
    <source>
        <dbReference type="ARBA" id="ARBA00004906"/>
    </source>
</evidence>
<evidence type="ECO:0000256" key="15">
    <source>
        <dbReference type="PROSITE-ProRule" id="PRU00175"/>
    </source>
</evidence>
<dbReference type="GO" id="GO:0030247">
    <property type="term" value="F:polysaccharide binding"/>
    <property type="evidence" value="ECO:0007669"/>
    <property type="project" value="InterPro"/>
</dbReference>